<evidence type="ECO:0000256" key="6">
    <source>
        <dbReference type="ARBA" id="ARBA00022485"/>
    </source>
</evidence>
<evidence type="ECO:0000256" key="7">
    <source>
        <dbReference type="ARBA" id="ARBA00022490"/>
    </source>
</evidence>
<evidence type="ECO:0000256" key="1">
    <source>
        <dbReference type="ARBA" id="ARBA00000085"/>
    </source>
</evidence>
<dbReference type="InterPro" id="IPR005467">
    <property type="entry name" value="His_kinase_dom"/>
</dbReference>
<dbReference type="EC" id="2.7.13.3" evidence="4"/>
<dbReference type="InterPro" id="IPR017205">
    <property type="entry name" value="Sig_transdc_His_kinase_ChrS"/>
</dbReference>
<dbReference type="Pfam" id="PF02518">
    <property type="entry name" value="HATPase_c"/>
    <property type="match status" value="1"/>
</dbReference>
<keyword evidence="19" id="KW-1185">Reference proteome</keyword>
<dbReference type="Pfam" id="PF07730">
    <property type="entry name" value="HisKA_3"/>
    <property type="match status" value="1"/>
</dbReference>
<dbReference type="SMART" id="SM00387">
    <property type="entry name" value="HATPase_c"/>
    <property type="match status" value="1"/>
</dbReference>
<keyword evidence="7" id="KW-0963">Cytoplasm</keyword>
<evidence type="ECO:0000256" key="13">
    <source>
        <dbReference type="ARBA" id="ARBA00023014"/>
    </source>
</evidence>
<evidence type="ECO:0000313" key="19">
    <source>
        <dbReference type="Proteomes" id="UP001519332"/>
    </source>
</evidence>
<keyword evidence="11" id="KW-0408">Iron</keyword>
<dbReference type="SUPFAM" id="SSF55874">
    <property type="entry name" value="ATPase domain of HSP90 chaperone/DNA topoisomerase II/histidine kinase"/>
    <property type="match status" value="1"/>
</dbReference>
<organism evidence="18 19">
    <name type="scientific">Kibdelosporangium banguiense</name>
    <dbReference type="NCBI Taxonomy" id="1365924"/>
    <lineage>
        <taxon>Bacteria</taxon>
        <taxon>Bacillati</taxon>
        <taxon>Actinomycetota</taxon>
        <taxon>Actinomycetes</taxon>
        <taxon>Pseudonocardiales</taxon>
        <taxon>Pseudonocardiaceae</taxon>
        <taxon>Kibdelosporangium</taxon>
    </lineage>
</organism>
<dbReference type="PROSITE" id="PS50109">
    <property type="entry name" value="HIS_KIN"/>
    <property type="match status" value="1"/>
</dbReference>
<dbReference type="InterPro" id="IPR011712">
    <property type="entry name" value="Sig_transdc_His_kin_sub3_dim/P"/>
</dbReference>
<sequence>MNGWQRRLASAATAVPYFVLFVATGLYLGTTDDPQPAKLVNLGIAMLAGLWMLWWFTLHPGWRERRGLMAVFVVGVLVFFAVLGLRNSMFGFFSYAGYIYAIEVLPGRWKFVGVSVTGVLAATSLVGGFPSANIESIAIYVAVVVFVVTLACAITFLSYNAAQQSLKRKQMVDQLAAAMDENASLQAQLLIQAREAGVLDERRRMAREIHDTLAQGFTAIITQLQAAEQSEDWRTHVGTAARLARENLTEARRSVHALRPAQLENAALPEALAEVVNGWARTGDVQVELTTTGTARPMHPEVEVALLRTAQEALANVAKHARASRVGLTLSYMEDLVTLDVRDDGVGFDPEVVKSDGYGLMTMRQRVSRLAGALAVESEPGGGTAVSASVPAIPAEVAR</sequence>
<reference evidence="18 19" key="1">
    <citation type="submission" date="2021-03" db="EMBL/GenBank/DDBJ databases">
        <title>Sequencing the genomes of 1000 actinobacteria strains.</title>
        <authorList>
            <person name="Klenk H.-P."/>
        </authorList>
    </citation>
    <scope>NUCLEOTIDE SEQUENCE [LARGE SCALE GENOMIC DNA]</scope>
    <source>
        <strain evidence="18 19">DSM 46670</strain>
    </source>
</reference>
<gene>
    <name evidence="18" type="ORF">JOF56_010913</name>
</gene>
<keyword evidence="16" id="KW-0812">Transmembrane</keyword>
<dbReference type="PIRSF" id="PIRSF037434">
    <property type="entry name" value="STHK_ChrS"/>
    <property type="match status" value="1"/>
</dbReference>
<keyword evidence="13" id="KW-0411">Iron-sulfur</keyword>
<dbReference type="PANTHER" id="PTHR24421:SF62">
    <property type="entry name" value="SENSORY TRANSDUCTION HISTIDINE KINASE"/>
    <property type="match status" value="1"/>
</dbReference>
<dbReference type="PRINTS" id="PR00344">
    <property type="entry name" value="BCTRLSENSOR"/>
</dbReference>
<proteinExistence type="predicted"/>
<evidence type="ECO:0000256" key="10">
    <source>
        <dbReference type="ARBA" id="ARBA00022777"/>
    </source>
</evidence>
<feature type="transmembrane region" description="Helical" evidence="16">
    <location>
        <begin position="109"/>
        <end position="130"/>
    </location>
</feature>
<comment type="function">
    <text evidence="14">Member of the two-component regulatory system NreB/NreC involved in the control of dissimilatory nitrate/nitrite reduction in response to oxygen. NreB functions as a direct oxygen sensor histidine kinase which is autophosphorylated, in the absence of oxygen, probably at the conserved histidine residue, and transfers its phosphate group probably to a conserved aspartate residue of NreC. NreB/NreC activates the expression of the nitrate (narGHJI) and nitrite (nir) reductase operons, as well as the putative nitrate transporter gene narT.</text>
</comment>
<feature type="transmembrane region" description="Helical" evidence="16">
    <location>
        <begin position="68"/>
        <end position="89"/>
    </location>
</feature>
<dbReference type="InterPro" id="IPR004358">
    <property type="entry name" value="Sig_transdc_His_kin-like_C"/>
</dbReference>
<keyword evidence="10 18" id="KW-0418">Kinase</keyword>
<comment type="subcellular location">
    <subcellularLocation>
        <location evidence="3">Cytoplasm</location>
    </subcellularLocation>
</comment>
<evidence type="ECO:0000256" key="5">
    <source>
        <dbReference type="ARBA" id="ARBA00017322"/>
    </source>
</evidence>
<evidence type="ECO:0000256" key="4">
    <source>
        <dbReference type="ARBA" id="ARBA00012438"/>
    </source>
</evidence>
<dbReference type="EMBL" id="JAGINW010000001">
    <property type="protein sequence ID" value="MBP2330528.1"/>
    <property type="molecule type" value="Genomic_DNA"/>
</dbReference>
<dbReference type="InterPro" id="IPR036890">
    <property type="entry name" value="HATPase_C_sf"/>
</dbReference>
<dbReference type="CDD" id="cd16917">
    <property type="entry name" value="HATPase_UhpB-NarQ-NarX-like"/>
    <property type="match status" value="1"/>
</dbReference>
<evidence type="ECO:0000256" key="11">
    <source>
        <dbReference type="ARBA" id="ARBA00023004"/>
    </source>
</evidence>
<dbReference type="Proteomes" id="UP001519332">
    <property type="component" value="Unassembled WGS sequence"/>
</dbReference>
<evidence type="ECO:0000259" key="17">
    <source>
        <dbReference type="PROSITE" id="PS50109"/>
    </source>
</evidence>
<comment type="cofactor">
    <cofactor evidence="2">
        <name>[4Fe-4S] cluster</name>
        <dbReference type="ChEBI" id="CHEBI:49883"/>
    </cofactor>
</comment>
<feature type="domain" description="Histidine kinase" evidence="17">
    <location>
        <begin position="306"/>
        <end position="394"/>
    </location>
</feature>
<feature type="transmembrane region" description="Helical" evidence="16">
    <location>
        <begin position="39"/>
        <end position="56"/>
    </location>
</feature>
<dbReference type="PANTHER" id="PTHR24421">
    <property type="entry name" value="NITRATE/NITRITE SENSOR PROTEIN NARX-RELATED"/>
    <property type="match status" value="1"/>
</dbReference>
<evidence type="ECO:0000256" key="15">
    <source>
        <dbReference type="ARBA" id="ARBA00030800"/>
    </source>
</evidence>
<evidence type="ECO:0000256" key="2">
    <source>
        <dbReference type="ARBA" id="ARBA00001966"/>
    </source>
</evidence>
<keyword evidence="12" id="KW-0902">Two-component regulatory system</keyword>
<keyword evidence="9" id="KW-0479">Metal-binding</keyword>
<dbReference type="InterPro" id="IPR003594">
    <property type="entry name" value="HATPase_dom"/>
</dbReference>
<evidence type="ECO:0000256" key="9">
    <source>
        <dbReference type="ARBA" id="ARBA00022723"/>
    </source>
</evidence>
<keyword evidence="16" id="KW-1133">Transmembrane helix</keyword>
<dbReference type="InterPro" id="IPR050482">
    <property type="entry name" value="Sensor_HK_TwoCompSys"/>
</dbReference>
<evidence type="ECO:0000313" key="18">
    <source>
        <dbReference type="EMBL" id="MBP2330528.1"/>
    </source>
</evidence>
<feature type="transmembrane region" description="Helical" evidence="16">
    <location>
        <begin position="7"/>
        <end position="27"/>
    </location>
</feature>
<dbReference type="Gene3D" id="3.30.565.10">
    <property type="entry name" value="Histidine kinase-like ATPase, C-terminal domain"/>
    <property type="match status" value="1"/>
</dbReference>
<feature type="transmembrane region" description="Helical" evidence="16">
    <location>
        <begin position="137"/>
        <end position="159"/>
    </location>
</feature>
<evidence type="ECO:0000256" key="12">
    <source>
        <dbReference type="ARBA" id="ARBA00023012"/>
    </source>
</evidence>
<keyword evidence="16" id="KW-0472">Membrane</keyword>
<protein>
    <recommendedName>
        <fullName evidence="5">Oxygen sensor histidine kinase NreB</fullName>
        <ecNumber evidence="4">2.7.13.3</ecNumber>
    </recommendedName>
    <alternativeName>
        <fullName evidence="15">Nitrogen regulation protein B</fullName>
    </alternativeName>
</protein>
<name>A0ABS4U1J7_9PSEU</name>
<comment type="caution">
    <text evidence="18">The sequence shown here is derived from an EMBL/GenBank/DDBJ whole genome shotgun (WGS) entry which is preliminary data.</text>
</comment>
<keyword evidence="8" id="KW-0808">Transferase</keyword>
<evidence type="ECO:0000256" key="8">
    <source>
        <dbReference type="ARBA" id="ARBA00022679"/>
    </source>
</evidence>
<accession>A0ABS4U1J7</accession>
<dbReference type="RefSeq" id="WP_209647126.1">
    <property type="nucleotide sequence ID" value="NZ_JAGINW010000001.1"/>
</dbReference>
<evidence type="ECO:0000256" key="16">
    <source>
        <dbReference type="SAM" id="Phobius"/>
    </source>
</evidence>
<comment type="catalytic activity">
    <reaction evidence="1">
        <text>ATP + protein L-histidine = ADP + protein N-phospho-L-histidine.</text>
        <dbReference type="EC" id="2.7.13.3"/>
    </reaction>
</comment>
<keyword evidence="6" id="KW-0004">4Fe-4S</keyword>
<evidence type="ECO:0000256" key="14">
    <source>
        <dbReference type="ARBA" id="ARBA00024827"/>
    </source>
</evidence>
<evidence type="ECO:0000256" key="3">
    <source>
        <dbReference type="ARBA" id="ARBA00004496"/>
    </source>
</evidence>
<dbReference type="Gene3D" id="1.20.5.1930">
    <property type="match status" value="1"/>
</dbReference>
<dbReference type="GO" id="GO:0016301">
    <property type="term" value="F:kinase activity"/>
    <property type="evidence" value="ECO:0007669"/>
    <property type="project" value="UniProtKB-KW"/>
</dbReference>